<name>A0ABD2AYN1_VESMC</name>
<comment type="caution">
    <text evidence="2">The sequence shown here is derived from an EMBL/GenBank/DDBJ whole genome shotgun (WGS) entry which is preliminary data.</text>
</comment>
<sequence length="130" mass="14497">MTISGENGESEKEEILFKGPYGPLSSARNALKETTSCITSKCNDDSIGRVNSPRVTIPVWISFNARPRAKTQKRILQIVVLSFQERSTLVSGPHRQSRSPYFARSIKPSETSRSRPLRNENFSIIGSEKG</sequence>
<keyword evidence="3" id="KW-1185">Reference proteome</keyword>
<organism evidence="2 3">
    <name type="scientific">Vespula maculifrons</name>
    <name type="common">Eastern yellow jacket</name>
    <name type="synonym">Wasp</name>
    <dbReference type="NCBI Taxonomy" id="7453"/>
    <lineage>
        <taxon>Eukaryota</taxon>
        <taxon>Metazoa</taxon>
        <taxon>Ecdysozoa</taxon>
        <taxon>Arthropoda</taxon>
        <taxon>Hexapoda</taxon>
        <taxon>Insecta</taxon>
        <taxon>Pterygota</taxon>
        <taxon>Neoptera</taxon>
        <taxon>Endopterygota</taxon>
        <taxon>Hymenoptera</taxon>
        <taxon>Apocrita</taxon>
        <taxon>Aculeata</taxon>
        <taxon>Vespoidea</taxon>
        <taxon>Vespidae</taxon>
        <taxon>Vespinae</taxon>
        <taxon>Vespula</taxon>
    </lineage>
</organism>
<gene>
    <name evidence="2" type="ORF">V1477_018155</name>
</gene>
<evidence type="ECO:0000313" key="3">
    <source>
        <dbReference type="Proteomes" id="UP001607303"/>
    </source>
</evidence>
<feature type="region of interest" description="Disordered" evidence="1">
    <location>
        <begin position="1"/>
        <end position="23"/>
    </location>
</feature>
<dbReference type="EMBL" id="JAYRBN010000110">
    <property type="protein sequence ID" value="KAL2725717.1"/>
    <property type="molecule type" value="Genomic_DNA"/>
</dbReference>
<evidence type="ECO:0000256" key="1">
    <source>
        <dbReference type="SAM" id="MobiDB-lite"/>
    </source>
</evidence>
<evidence type="ECO:0000313" key="2">
    <source>
        <dbReference type="EMBL" id="KAL2725717.1"/>
    </source>
</evidence>
<reference evidence="2 3" key="1">
    <citation type="journal article" date="2024" name="Ann. Entomol. Soc. Am.">
        <title>Genomic analyses of the southern and eastern yellowjacket wasps (Hymenoptera: Vespidae) reveal evolutionary signatures of social life.</title>
        <authorList>
            <person name="Catto M.A."/>
            <person name="Caine P.B."/>
            <person name="Orr S.E."/>
            <person name="Hunt B.G."/>
            <person name="Goodisman M.A.D."/>
        </authorList>
    </citation>
    <scope>NUCLEOTIDE SEQUENCE [LARGE SCALE GENOMIC DNA]</scope>
    <source>
        <strain evidence="2">232</strain>
        <tissue evidence="2">Head and thorax</tissue>
    </source>
</reference>
<dbReference type="AlphaFoldDB" id="A0ABD2AYN1"/>
<protein>
    <submittedName>
        <fullName evidence="2">Uncharacterized protein</fullName>
    </submittedName>
</protein>
<accession>A0ABD2AYN1</accession>
<dbReference type="Proteomes" id="UP001607303">
    <property type="component" value="Unassembled WGS sequence"/>
</dbReference>
<proteinExistence type="predicted"/>
<feature type="region of interest" description="Disordered" evidence="1">
    <location>
        <begin position="90"/>
        <end position="130"/>
    </location>
</feature>